<keyword evidence="3" id="KW-0285">Flavoprotein</keyword>
<dbReference type="InterPro" id="IPR000415">
    <property type="entry name" value="Nitroreductase-like"/>
</dbReference>
<evidence type="ECO:0000256" key="4">
    <source>
        <dbReference type="ARBA" id="ARBA00022643"/>
    </source>
</evidence>
<reference evidence="7 8" key="1">
    <citation type="submission" date="2019-01" db="EMBL/GenBank/DDBJ databases">
        <title>Sinorhodobacter populi sp. nov. isolated from the symptomatic bark tissue of Populus euramericana canker.</title>
        <authorList>
            <person name="Xu G."/>
        </authorList>
    </citation>
    <scope>NUCLEOTIDE SEQUENCE [LARGE SCALE GENOMIC DNA]</scope>
    <source>
        <strain evidence="7 8">D19-10-3-21</strain>
    </source>
</reference>
<comment type="similarity">
    <text evidence="2">Belongs to the nitroreductase family.</text>
</comment>
<dbReference type="OrthoDB" id="9799278at2"/>
<dbReference type="Proteomes" id="UP000285295">
    <property type="component" value="Unassembled WGS sequence"/>
</dbReference>
<dbReference type="Gene3D" id="3.40.109.10">
    <property type="entry name" value="NADH Oxidase"/>
    <property type="match status" value="1"/>
</dbReference>
<evidence type="ECO:0000313" key="7">
    <source>
        <dbReference type="EMBL" id="RWR27724.1"/>
    </source>
</evidence>
<evidence type="ECO:0000256" key="3">
    <source>
        <dbReference type="ARBA" id="ARBA00022630"/>
    </source>
</evidence>
<gene>
    <name evidence="7" type="ORF">D2T31_15945</name>
</gene>
<evidence type="ECO:0000256" key="2">
    <source>
        <dbReference type="ARBA" id="ARBA00007118"/>
    </source>
</evidence>
<proteinExistence type="inferred from homology"/>
<evidence type="ECO:0000256" key="1">
    <source>
        <dbReference type="ARBA" id="ARBA00001917"/>
    </source>
</evidence>
<keyword evidence="4" id="KW-0288">FMN</keyword>
<reference evidence="7 8" key="2">
    <citation type="submission" date="2019-01" db="EMBL/GenBank/DDBJ databases">
        <authorList>
            <person name="Li Y."/>
        </authorList>
    </citation>
    <scope>NUCLEOTIDE SEQUENCE [LARGE SCALE GENOMIC DNA]</scope>
    <source>
        <strain evidence="7 8">D19-10-3-21</strain>
    </source>
</reference>
<evidence type="ECO:0000259" key="6">
    <source>
        <dbReference type="Pfam" id="PF00881"/>
    </source>
</evidence>
<comment type="caution">
    <text evidence="7">The sequence shown here is derived from an EMBL/GenBank/DDBJ whole genome shotgun (WGS) entry which is preliminary data.</text>
</comment>
<name>A0A443K4P6_9RHOB</name>
<dbReference type="CDD" id="cd02062">
    <property type="entry name" value="Nitro_FMN_reductase"/>
    <property type="match status" value="1"/>
</dbReference>
<feature type="domain" description="Nitroreductase" evidence="6">
    <location>
        <begin position="176"/>
        <end position="225"/>
    </location>
</feature>
<evidence type="ECO:0000313" key="8">
    <source>
        <dbReference type="Proteomes" id="UP000285295"/>
    </source>
</evidence>
<dbReference type="AlphaFoldDB" id="A0A443K4P6"/>
<comment type="cofactor">
    <cofactor evidence="1">
        <name>FMN</name>
        <dbReference type="ChEBI" id="CHEBI:58210"/>
    </cofactor>
</comment>
<dbReference type="GO" id="GO:0016491">
    <property type="term" value="F:oxidoreductase activity"/>
    <property type="evidence" value="ECO:0007669"/>
    <property type="project" value="UniProtKB-KW"/>
</dbReference>
<keyword evidence="5" id="KW-0560">Oxidoreductase</keyword>
<dbReference type="SUPFAM" id="SSF55469">
    <property type="entry name" value="FMN-dependent nitroreductase-like"/>
    <property type="match status" value="1"/>
</dbReference>
<evidence type="ECO:0000256" key="5">
    <source>
        <dbReference type="ARBA" id="ARBA00023002"/>
    </source>
</evidence>
<dbReference type="InterPro" id="IPR029479">
    <property type="entry name" value="Nitroreductase"/>
</dbReference>
<dbReference type="PANTHER" id="PTHR43673:SF2">
    <property type="entry name" value="NITROREDUCTASE"/>
    <property type="match status" value="1"/>
</dbReference>
<sequence>MKAALKELTRKSPAAARLIFGAAEIAKKAKGAGYYWADFRRYGSVMTWRTGRRDYWKISSELIFQHHKLEKGLCLPPPLRFFGKDAADKTLELMAEWRNAGLGLDHPVYRAALDILKAYRDRLDVTPPPADFGPDLIRRIDARLADFNPEKSLPTPILPAQMPTDAAASLHAIALGRRSVRAFDGKPVDFALIEKALTTAQLSPSACNRQPWRIHFYDRREDIDALLRLQNGNSGFGRTIPLLAVVTADCSSFFGMVERIEPVLDAGLFLSTFLLAMQANGLSSCCLNWCVPPDRDLKAHEIGKIPAEHQIVTFLAIGTHEPGIQVPRSHRRPLEDCVIRH</sequence>
<accession>A0A443K4P6</accession>
<dbReference type="Pfam" id="PF00881">
    <property type="entry name" value="Nitroreductase"/>
    <property type="match status" value="1"/>
</dbReference>
<protein>
    <recommendedName>
        <fullName evidence="6">Nitroreductase domain-containing protein</fullName>
    </recommendedName>
</protein>
<dbReference type="PANTHER" id="PTHR43673">
    <property type="entry name" value="NAD(P)H NITROREDUCTASE YDGI-RELATED"/>
    <property type="match status" value="1"/>
</dbReference>
<dbReference type="EMBL" id="SAUX01000019">
    <property type="protein sequence ID" value="RWR27724.1"/>
    <property type="molecule type" value="Genomic_DNA"/>
</dbReference>
<organism evidence="7 8">
    <name type="scientific">Paenirhodobacter populi</name>
    <dbReference type="NCBI Taxonomy" id="2306993"/>
    <lineage>
        <taxon>Bacteria</taxon>
        <taxon>Pseudomonadati</taxon>
        <taxon>Pseudomonadota</taxon>
        <taxon>Alphaproteobacteria</taxon>
        <taxon>Rhodobacterales</taxon>
        <taxon>Rhodobacter group</taxon>
        <taxon>Paenirhodobacter</taxon>
    </lineage>
</organism>
<dbReference type="RefSeq" id="WP_128238120.1">
    <property type="nucleotide sequence ID" value="NZ_SAUX01000019.1"/>
</dbReference>